<sequence>MGIDKQDFQHGAALAAIVKDHRFTSLNKASERYGHYLVNDDRYVFVKYCTKPSRVQYQFTFSAEEKQSIAQFRGQKHAYVVLVCGEVAVAELTVAQLEQLTDGDDSARQSTVYIVAQPGRSLRARSAGAELRHAIPRNGFPGLVLAGC</sequence>
<organism evidence="1 2">
    <name type="scientific">Speluncibacter jeojiensis</name>
    <dbReference type="NCBI Taxonomy" id="2710754"/>
    <lineage>
        <taxon>Bacteria</taxon>
        <taxon>Bacillati</taxon>
        <taxon>Actinomycetota</taxon>
        <taxon>Actinomycetes</taxon>
        <taxon>Mycobacteriales</taxon>
        <taxon>Speluncibacteraceae</taxon>
        <taxon>Speluncibacter</taxon>
    </lineage>
</organism>
<reference evidence="1" key="1">
    <citation type="submission" date="2022-08" db="EMBL/GenBank/DDBJ databases">
        <title>Genome analysis of Corynebacteriales strain.</title>
        <authorList>
            <person name="Lee S.D."/>
        </authorList>
    </citation>
    <scope>NUCLEOTIDE SEQUENCE</scope>
    <source>
        <strain evidence="1">D3-21</strain>
    </source>
</reference>
<dbReference type="Proteomes" id="UP001152755">
    <property type="component" value="Unassembled WGS sequence"/>
</dbReference>
<evidence type="ECO:0000313" key="2">
    <source>
        <dbReference type="Proteomes" id="UP001152755"/>
    </source>
</evidence>
<comment type="caution">
    <text evidence="1">The sequence shown here is derived from an EMBL/GenBank/DDBJ whole genome shotgun (WGS) entry which is preliminary data.</text>
</comment>
<name>A0A9X4M1J7_9ACTN</name>
<dbReference type="AlphaFoldDB" id="A0A9X4M1J7"/>
<evidence type="ECO:0000313" key="1">
    <source>
        <dbReference type="EMBL" id="MDG3015280.1"/>
    </source>
</evidence>
<gene>
    <name evidence="1" type="ORF">NVS88_12050</name>
</gene>
<dbReference type="EMBL" id="JANRHA010000007">
    <property type="protein sequence ID" value="MDG3015280.1"/>
    <property type="molecule type" value="Genomic_DNA"/>
</dbReference>
<protein>
    <submittedName>
        <fullName evidence="1">Uncharacterized protein</fullName>
    </submittedName>
</protein>
<proteinExistence type="predicted"/>
<keyword evidence="2" id="KW-1185">Reference proteome</keyword>
<dbReference type="RefSeq" id="WP_332519988.1">
    <property type="nucleotide sequence ID" value="NZ_JANRHA010000007.1"/>
</dbReference>
<accession>A0A9X4M1J7</accession>